<organism evidence="1 2">
    <name type="scientific">Aptenodytes forsteri</name>
    <name type="common">Emperor penguin</name>
    <dbReference type="NCBI Taxonomy" id="9233"/>
    <lineage>
        <taxon>Eukaryota</taxon>
        <taxon>Metazoa</taxon>
        <taxon>Chordata</taxon>
        <taxon>Craniata</taxon>
        <taxon>Vertebrata</taxon>
        <taxon>Euteleostomi</taxon>
        <taxon>Archelosauria</taxon>
        <taxon>Archosauria</taxon>
        <taxon>Dinosauria</taxon>
        <taxon>Saurischia</taxon>
        <taxon>Theropoda</taxon>
        <taxon>Coelurosauria</taxon>
        <taxon>Aves</taxon>
        <taxon>Neognathae</taxon>
        <taxon>Neoaves</taxon>
        <taxon>Aequornithes</taxon>
        <taxon>Sphenisciformes</taxon>
        <taxon>Spheniscidae</taxon>
        <taxon>Aptenodytes</taxon>
    </lineage>
</organism>
<protein>
    <submittedName>
        <fullName evidence="1">Uncharacterized protein</fullName>
    </submittedName>
</protein>
<keyword evidence="2" id="KW-1185">Reference proteome</keyword>
<dbReference type="Proteomes" id="UP000053286">
    <property type="component" value="Unassembled WGS sequence"/>
</dbReference>
<sequence length="39" mass="4195">VSVGQRHRFKGRTDLVLTEAGPHGLPIIYGPDSPADPCH</sequence>
<feature type="non-terminal residue" evidence="1">
    <location>
        <position position="1"/>
    </location>
</feature>
<evidence type="ECO:0000313" key="1">
    <source>
        <dbReference type="EMBL" id="KFM13261.1"/>
    </source>
</evidence>
<gene>
    <name evidence="1" type="ORF">AS27_08298</name>
</gene>
<name>A0A087RIF7_APTFO</name>
<feature type="non-terminal residue" evidence="1">
    <location>
        <position position="39"/>
    </location>
</feature>
<dbReference type="AlphaFoldDB" id="A0A087RIF7"/>
<dbReference type="EMBL" id="KL226383">
    <property type="protein sequence ID" value="KFM13261.1"/>
    <property type="molecule type" value="Genomic_DNA"/>
</dbReference>
<proteinExistence type="predicted"/>
<accession>A0A087RIF7</accession>
<reference evidence="1 2" key="1">
    <citation type="submission" date="2014-04" db="EMBL/GenBank/DDBJ databases">
        <title>Genome evolution of avian class.</title>
        <authorList>
            <person name="Zhang G."/>
            <person name="Li C."/>
        </authorList>
    </citation>
    <scope>NUCLEOTIDE SEQUENCE [LARGE SCALE GENOMIC DNA]</scope>
    <source>
        <strain evidence="1">BGI_AS27</strain>
    </source>
</reference>
<evidence type="ECO:0000313" key="2">
    <source>
        <dbReference type="Proteomes" id="UP000053286"/>
    </source>
</evidence>